<name>A0A3B0PAX8_MYCSY</name>
<proteinExistence type="predicted"/>
<protein>
    <submittedName>
        <fullName evidence="2">Uncharacterized protein</fullName>
    </submittedName>
</protein>
<feature type="region of interest" description="Disordered" evidence="1">
    <location>
        <begin position="127"/>
        <end position="148"/>
    </location>
</feature>
<evidence type="ECO:0000256" key="1">
    <source>
        <dbReference type="SAM" id="MobiDB-lite"/>
    </source>
</evidence>
<reference evidence="3" key="1">
    <citation type="submission" date="2018-06" db="EMBL/GenBank/DDBJ databases">
        <authorList>
            <consortium name="Pathogen Informatics"/>
        </authorList>
    </citation>
    <scope>NUCLEOTIDE SEQUENCE [LARGE SCALE GENOMIC DNA]</scope>
    <source>
        <strain evidence="3">NCTC10124</strain>
    </source>
</reference>
<organism evidence="2 3">
    <name type="scientific">Mycoplasmopsis synoviae</name>
    <name type="common">Mycoplasma synoviae</name>
    <dbReference type="NCBI Taxonomy" id="2109"/>
    <lineage>
        <taxon>Bacteria</taxon>
        <taxon>Bacillati</taxon>
        <taxon>Mycoplasmatota</taxon>
        <taxon>Mycoplasmoidales</taxon>
        <taxon>Metamycoplasmataceae</taxon>
        <taxon>Mycoplasmopsis</taxon>
    </lineage>
</organism>
<dbReference type="EMBL" id="LS991953">
    <property type="protein sequence ID" value="SYV93240.1"/>
    <property type="molecule type" value="Genomic_DNA"/>
</dbReference>
<gene>
    <name evidence="2" type="ORF">NCTC10124_00971</name>
</gene>
<dbReference type="AlphaFoldDB" id="A0A3B0PAX8"/>
<evidence type="ECO:0000313" key="3">
    <source>
        <dbReference type="Proteomes" id="UP000259328"/>
    </source>
</evidence>
<evidence type="ECO:0000313" key="2">
    <source>
        <dbReference type="EMBL" id="SYV93240.1"/>
    </source>
</evidence>
<sequence>MVNKSFALVAPLSESRLSTTLPRSDFNKVLLCSVLNTIFNSLFKSLFDTKSLTGVFLTRVDNSDSKLNVDKLSATLLNSFLRTSLFSVNALDPAREDKTSAAKSGRFPKLVLSEFVTSETKSTLDPAPVKYPFTNPSTNESNKVSNLE</sequence>
<dbReference type="Proteomes" id="UP000259328">
    <property type="component" value="Chromosome"/>
</dbReference>
<feature type="compositionally biased region" description="Polar residues" evidence="1">
    <location>
        <begin position="134"/>
        <end position="148"/>
    </location>
</feature>
<accession>A0A3B0PAX8</accession>